<dbReference type="NCBIfam" id="TIGR01575">
    <property type="entry name" value="rimI"/>
    <property type="match status" value="1"/>
</dbReference>
<dbReference type="EMBL" id="JABEPP010000001">
    <property type="protein sequence ID" value="NNM71074.1"/>
    <property type="molecule type" value="Genomic_DNA"/>
</dbReference>
<proteinExistence type="predicted"/>
<evidence type="ECO:0000256" key="2">
    <source>
        <dbReference type="ARBA" id="ARBA00023315"/>
    </source>
</evidence>
<dbReference type="PROSITE" id="PS51186">
    <property type="entry name" value="GNAT"/>
    <property type="match status" value="1"/>
</dbReference>
<accession>A0A849I0I0</accession>
<dbReference type="Gene3D" id="3.40.630.30">
    <property type="match status" value="1"/>
</dbReference>
<dbReference type="GO" id="GO:0005840">
    <property type="term" value="C:ribosome"/>
    <property type="evidence" value="ECO:0007669"/>
    <property type="project" value="UniProtKB-KW"/>
</dbReference>
<keyword evidence="5" id="KW-1185">Reference proteome</keyword>
<keyword evidence="2" id="KW-0012">Acyltransferase</keyword>
<gene>
    <name evidence="4" type="primary">rimI</name>
    <name evidence="4" type="ORF">HJG44_01510</name>
</gene>
<dbReference type="SUPFAM" id="SSF55729">
    <property type="entry name" value="Acyl-CoA N-acyltransferases (Nat)"/>
    <property type="match status" value="1"/>
</dbReference>
<organism evidence="4 5">
    <name type="scientific">Enterovirga aerilata</name>
    <dbReference type="NCBI Taxonomy" id="2730920"/>
    <lineage>
        <taxon>Bacteria</taxon>
        <taxon>Pseudomonadati</taxon>
        <taxon>Pseudomonadota</taxon>
        <taxon>Alphaproteobacteria</taxon>
        <taxon>Hyphomicrobiales</taxon>
        <taxon>Methylobacteriaceae</taxon>
        <taxon>Enterovirga</taxon>
    </lineage>
</organism>
<dbReference type="AlphaFoldDB" id="A0A849I0I0"/>
<dbReference type="InterPro" id="IPR000182">
    <property type="entry name" value="GNAT_dom"/>
</dbReference>
<dbReference type="Proteomes" id="UP000564885">
    <property type="component" value="Unassembled WGS sequence"/>
</dbReference>
<keyword evidence="4" id="KW-0687">Ribonucleoprotein</keyword>
<dbReference type="PANTHER" id="PTHR43877">
    <property type="entry name" value="AMINOALKYLPHOSPHONATE N-ACETYLTRANSFERASE-RELATED-RELATED"/>
    <property type="match status" value="1"/>
</dbReference>
<evidence type="ECO:0000313" key="4">
    <source>
        <dbReference type="EMBL" id="NNM71074.1"/>
    </source>
</evidence>
<sequence length="163" mass="17940">MSGAGRRRTAAAIRPAEPDDVPALLAIEEASFPTDRLDRRALRHAVRSPTILARVAADGDEVLGYVLVQIRRGSDLAWLTSVAVAPGRQGDGLGRRLVDAAERAAREAGRTRIRLEVRADNEAARKLYERAGYRRIAVIPDYYEDGAAAWRYEKDFSGQGRPT</sequence>
<dbReference type="InterPro" id="IPR050832">
    <property type="entry name" value="Bact_Acetyltransf"/>
</dbReference>
<comment type="caution">
    <text evidence="4">The sequence shown here is derived from an EMBL/GenBank/DDBJ whole genome shotgun (WGS) entry which is preliminary data.</text>
</comment>
<feature type="domain" description="N-acetyltransferase" evidence="3">
    <location>
        <begin position="11"/>
        <end position="157"/>
    </location>
</feature>
<name>A0A849I0I0_9HYPH</name>
<keyword evidence="4" id="KW-0689">Ribosomal protein</keyword>
<dbReference type="GO" id="GO:0008080">
    <property type="term" value="F:N-acetyltransferase activity"/>
    <property type="evidence" value="ECO:0007669"/>
    <property type="project" value="InterPro"/>
</dbReference>
<dbReference type="InterPro" id="IPR016181">
    <property type="entry name" value="Acyl_CoA_acyltransferase"/>
</dbReference>
<keyword evidence="1 4" id="KW-0808">Transferase</keyword>
<dbReference type="InterPro" id="IPR006464">
    <property type="entry name" value="AcTrfase_RimI/Ard1"/>
</dbReference>
<dbReference type="PANTHER" id="PTHR43877:SF2">
    <property type="entry name" value="AMINOALKYLPHOSPHONATE N-ACETYLTRANSFERASE-RELATED"/>
    <property type="match status" value="1"/>
</dbReference>
<dbReference type="RefSeq" id="WP_171216577.1">
    <property type="nucleotide sequence ID" value="NZ_JABEPP010000001.1"/>
</dbReference>
<reference evidence="4 5" key="1">
    <citation type="submission" date="2020-04" db="EMBL/GenBank/DDBJ databases">
        <title>Enterovirga sp. isolate from soil.</title>
        <authorList>
            <person name="Chea S."/>
            <person name="Kim D.-U."/>
        </authorList>
    </citation>
    <scope>NUCLEOTIDE SEQUENCE [LARGE SCALE GENOMIC DNA]</scope>
    <source>
        <strain evidence="4 5">DB1703</strain>
    </source>
</reference>
<protein>
    <submittedName>
        <fullName evidence="4">Ribosomal protein S18-alanine N-acetyltransferase</fullName>
    </submittedName>
</protein>
<evidence type="ECO:0000313" key="5">
    <source>
        <dbReference type="Proteomes" id="UP000564885"/>
    </source>
</evidence>
<evidence type="ECO:0000256" key="1">
    <source>
        <dbReference type="ARBA" id="ARBA00022679"/>
    </source>
</evidence>
<evidence type="ECO:0000259" key="3">
    <source>
        <dbReference type="PROSITE" id="PS51186"/>
    </source>
</evidence>
<dbReference type="Pfam" id="PF00583">
    <property type="entry name" value="Acetyltransf_1"/>
    <property type="match status" value="1"/>
</dbReference>
<dbReference type="CDD" id="cd04301">
    <property type="entry name" value="NAT_SF"/>
    <property type="match status" value="1"/>
</dbReference>